<feature type="transmembrane region" description="Helical" evidence="6">
    <location>
        <begin position="7"/>
        <end position="29"/>
    </location>
</feature>
<evidence type="ECO:0000256" key="1">
    <source>
        <dbReference type="ARBA" id="ARBA00004651"/>
    </source>
</evidence>
<keyword evidence="5 6" id="KW-0472">Membrane</keyword>
<evidence type="ECO:0000256" key="3">
    <source>
        <dbReference type="ARBA" id="ARBA00022692"/>
    </source>
</evidence>
<evidence type="ECO:0000256" key="4">
    <source>
        <dbReference type="ARBA" id="ARBA00022989"/>
    </source>
</evidence>
<feature type="transmembrane region" description="Helical" evidence="6">
    <location>
        <begin position="400"/>
        <end position="427"/>
    </location>
</feature>
<gene>
    <name evidence="8" type="ORF">HMPREF9246_0509</name>
</gene>
<evidence type="ECO:0000256" key="2">
    <source>
        <dbReference type="ARBA" id="ARBA00022475"/>
    </source>
</evidence>
<feature type="transmembrane region" description="Helical" evidence="6">
    <location>
        <begin position="484"/>
        <end position="501"/>
    </location>
</feature>
<keyword evidence="3 6" id="KW-0812">Transmembrane</keyword>
<feature type="domain" description="Na+/H+ antiporter NhaC-like C-terminal" evidence="7">
    <location>
        <begin position="185"/>
        <end position="502"/>
    </location>
</feature>
<evidence type="ECO:0000256" key="5">
    <source>
        <dbReference type="ARBA" id="ARBA00023136"/>
    </source>
</evidence>
<comment type="subcellular location">
    <subcellularLocation>
        <location evidence="1">Cell membrane</location>
        <topology evidence="1">Multi-pass membrane protein</topology>
    </subcellularLocation>
</comment>
<dbReference type="Pfam" id="PF03553">
    <property type="entry name" value="Na_H_antiporter"/>
    <property type="match status" value="1"/>
</dbReference>
<reference evidence="8 9" key="1">
    <citation type="submission" date="2011-01" db="EMBL/GenBank/DDBJ databases">
        <authorList>
            <person name="Durkin A.S."/>
            <person name="Madupu R."/>
            <person name="Torralba M."/>
            <person name="Gillis M."/>
            <person name="Methe B."/>
            <person name="Sutton G."/>
            <person name="Nelson K.E."/>
        </authorList>
    </citation>
    <scope>NUCLEOTIDE SEQUENCE [LARGE SCALE GENOMIC DNA]</scope>
    <source>
        <strain evidence="8 9">ACS-025-V-Sch4</strain>
    </source>
</reference>
<accession>F0GZ31</accession>
<evidence type="ECO:0000259" key="7">
    <source>
        <dbReference type="Pfam" id="PF03553"/>
    </source>
</evidence>
<feature type="transmembrane region" description="Helical" evidence="6">
    <location>
        <begin position="90"/>
        <end position="110"/>
    </location>
</feature>
<feature type="transmembrane region" description="Helical" evidence="6">
    <location>
        <begin position="319"/>
        <end position="339"/>
    </location>
</feature>
<dbReference type="OrthoDB" id="9762978at2"/>
<dbReference type="RefSeq" id="WP_004816744.1">
    <property type="nucleotide sequence ID" value="NZ_AEXN01000011.1"/>
</dbReference>
<feature type="transmembrane region" description="Helical" evidence="6">
    <location>
        <begin position="507"/>
        <end position="525"/>
    </location>
</feature>
<feature type="transmembrane region" description="Helical" evidence="6">
    <location>
        <begin position="135"/>
        <end position="152"/>
    </location>
</feature>
<feature type="transmembrane region" description="Helical" evidence="6">
    <location>
        <begin position="277"/>
        <end position="299"/>
    </location>
</feature>
<dbReference type="EMBL" id="AEXN01000011">
    <property type="protein sequence ID" value="EGC84532.1"/>
    <property type="molecule type" value="Genomic_DNA"/>
</dbReference>
<dbReference type="InterPro" id="IPR018461">
    <property type="entry name" value="Na/H_Antiport_NhaC-like_C"/>
</dbReference>
<keyword evidence="2" id="KW-1003">Cell membrane</keyword>
<dbReference type="PANTHER" id="PTHR43478:SF1">
    <property type="entry name" value="NA+_H+ ANTIPORTER NHAC-LIKE C-TERMINAL DOMAIN-CONTAINING PROTEIN"/>
    <property type="match status" value="1"/>
</dbReference>
<dbReference type="GO" id="GO:0005886">
    <property type="term" value="C:plasma membrane"/>
    <property type="evidence" value="ECO:0007669"/>
    <property type="project" value="UniProtKB-SubCell"/>
</dbReference>
<proteinExistence type="predicted"/>
<evidence type="ECO:0000256" key="6">
    <source>
        <dbReference type="SAM" id="Phobius"/>
    </source>
</evidence>
<evidence type="ECO:0000313" key="8">
    <source>
        <dbReference type="EMBL" id="EGC84532.1"/>
    </source>
</evidence>
<keyword evidence="9" id="KW-1185">Reference proteome</keyword>
<comment type="caution">
    <text evidence="8">The sequence shown here is derived from an EMBL/GenBank/DDBJ whole genome shotgun (WGS) entry which is preliminary data.</text>
</comment>
<dbReference type="PANTHER" id="PTHR43478">
    <property type="entry name" value="NA+/H+ ANTIPORTER-RELATED"/>
    <property type="match status" value="1"/>
</dbReference>
<feature type="transmembrane region" description="Helical" evidence="6">
    <location>
        <begin position="216"/>
        <end position="235"/>
    </location>
</feature>
<feature type="transmembrane region" description="Helical" evidence="6">
    <location>
        <begin position="173"/>
        <end position="196"/>
    </location>
</feature>
<organism evidence="8 9">
    <name type="scientific">Anaerococcus hydrogenalis ACS-025-V-Sch4</name>
    <dbReference type="NCBI Taxonomy" id="879306"/>
    <lineage>
        <taxon>Bacteria</taxon>
        <taxon>Bacillati</taxon>
        <taxon>Bacillota</taxon>
        <taxon>Tissierellia</taxon>
        <taxon>Tissierellales</taxon>
        <taxon>Peptoniphilaceae</taxon>
        <taxon>Anaerococcus</taxon>
    </lineage>
</organism>
<evidence type="ECO:0000313" key="9">
    <source>
        <dbReference type="Proteomes" id="UP000005277"/>
    </source>
</evidence>
<feature type="transmembrane region" description="Helical" evidence="6">
    <location>
        <begin position="41"/>
        <end position="69"/>
    </location>
</feature>
<name>F0GZ31_9FIRM</name>
<sequence length="539" mass="57798">MKEKRKLPLALVISLIPILVSILIVGSGVETYASLWALLPPVVAIVMALITKEVYSSLFLGIIIGAILASKRSFAKVLDNIVVKGLTNSISQTSGIFIFLIVLGIMVVLINHSGGSKAFGEWADKRIKSRKGSQLATYCLCLMLFIDDYFNCLTSGSVMKPITDSHKISRAKLAYLIDATAAPICMIAPISSWAAAVSGYAQGTGLSGIELFIRAIPYNFYSLLTLFFVVSLILFGNDYGPMKEFEDKAIKHGDLGNIAKAKVSAEDGHPDGKVRDLVLPILVLIISSVVCLIHVGGFFDKSSEFYMDFVNSFANTDSTVALPMGAIVTLIITIIYFVGRGVISFEKSMEAIPEGFQSMVPAILILTMATSLKNISNDLLGSTEFVGNFMKNAASGLNTFLPAVIFVVAILLAFATGTSWGTFGILIPIVASMFKPTDPIFFIGISACLSGAVCGDHISPISDTTIMSSAGAGCVHVDHVRTQLPYGITVAVISTFSFIIAGLTKSALISLIFGIIVIFIFMIILKIKINKEKKACVYL</sequence>
<dbReference type="Proteomes" id="UP000005277">
    <property type="component" value="Unassembled WGS sequence"/>
</dbReference>
<keyword evidence="4 6" id="KW-1133">Transmembrane helix</keyword>
<dbReference type="AlphaFoldDB" id="F0GZ31"/>
<protein>
    <submittedName>
        <fullName evidence="8">Na+/H+ antiporter family protein</fullName>
    </submittedName>
</protein>